<evidence type="ECO:0000313" key="2">
    <source>
        <dbReference type="EMBL" id="AEM41329.1"/>
    </source>
</evidence>
<dbReference type="AlphaFoldDB" id="F9Y9J1"/>
<sequence length="330" mass="34573">MHMAGGLKTMLGRGRPHIPMGGAQPQRVLRQSFARALTEVGGLRATLALPDVGEGVLDDILPALPDGMILFSLVCDGDIVGLMAFDAQLRMAVVEAQTLGEPYHASMPERPRTSVDEVLCQPVADRCITDLIAEALAAPTSGWSVQAWVEGVVCDRPFSGGRDAAFALSHGAYRQMRIGVGISAERAGSLVLLLPVEGARAAVAQRRKLAEDAPARAVEASRSRHAGWSLSINRNVMGAAVDLQAVLHRMRLPLSQIEGWAAGDVVMMPGASLAAVRLVGVADTPVGTGQLGKAGGMRAIRMKEGAAPLALEDMEALGGKGWENRASLAG</sequence>
<reference evidence="2 3" key="1">
    <citation type="journal article" date="2011" name="J. Bacteriol.">
        <title>Complete genome sequence of the industrial strain Ketogulonicigenium vulgare WSH-001.</title>
        <authorList>
            <person name="Liu L."/>
            <person name="Li Y."/>
            <person name="Zhang J."/>
            <person name="Zhou Z."/>
            <person name="Liu J."/>
            <person name="Li X."/>
            <person name="Zhou J."/>
            <person name="Du G."/>
            <person name="Wang L."/>
            <person name="Chen J."/>
        </authorList>
    </citation>
    <scope>NUCLEOTIDE SEQUENCE [LARGE SCALE GENOMIC DNA]</scope>
    <source>
        <strain evidence="2 3">WSH-001</strain>
    </source>
</reference>
<keyword evidence="2" id="KW-0282">Flagellum</keyword>
<protein>
    <submittedName>
        <fullName evidence="2">Putative flagellar switch protein FliM</fullName>
    </submittedName>
</protein>
<name>F9Y9J1_KETVW</name>
<dbReference type="SUPFAM" id="SSF101801">
    <property type="entry name" value="Surface presentation of antigens (SPOA)"/>
    <property type="match status" value="1"/>
</dbReference>
<dbReference type="Proteomes" id="UP000000692">
    <property type="component" value="Chromosome"/>
</dbReference>
<dbReference type="InterPro" id="IPR001543">
    <property type="entry name" value="FliN-like_C"/>
</dbReference>
<evidence type="ECO:0000259" key="1">
    <source>
        <dbReference type="Pfam" id="PF01052"/>
    </source>
</evidence>
<organism evidence="2 3">
    <name type="scientific">Ketogulonicigenium vulgare (strain WSH-001)</name>
    <dbReference type="NCBI Taxonomy" id="759362"/>
    <lineage>
        <taxon>Bacteria</taxon>
        <taxon>Pseudomonadati</taxon>
        <taxon>Pseudomonadota</taxon>
        <taxon>Alphaproteobacteria</taxon>
        <taxon>Rhodobacterales</taxon>
        <taxon>Roseobacteraceae</taxon>
        <taxon>Ketogulonicigenium</taxon>
    </lineage>
</organism>
<accession>F9Y9J1</accession>
<proteinExistence type="predicted"/>
<dbReference type="Gene3D" id="2.30.330.10">
    <property type="entry name" value="SpoA-like"/>
    <property type="match status" value="1"/>
</dbReference>
<keyword evidence="2" id="KW-0966">Cell projection</keyword>
<dbReference type="KEGG" id="kvl:KVU_1490"/>
<keyword evidence="2" id="KW-0969">Cilium</keyword>
<dbReference type="EMBL" id="CP002018">
    <property type="protein sequence ID" value="AEM41329.1"/>
    <property type="molecule type" value="Genomic_DNA"/>
</dbReference>
<dbReference type="Pfam" id="PF01052">
    <property type="entry name" value="FliMN_C"/>
    <property type="match status" value="1"/>
</dbReference>
<feature type="domain" description="Flagellar motor switch protein FliN-like C-terminal" evidence="1">
    <location>
        <begin position="235"/>
        <end position="304"/>
    </location>
</feature>
<gene>
    <name evidence="2" type="ordered locus">KVU_1490</name>
</gene>
<dbReference type="HOGENOM" id="CLU_815802_0_0_5"/>
<evidence type="ECO:0000313" key="3">
    <source>
        <dbReference type="Proteomes" id="UP000000692"/>
    </source>
</evidence>
<keyword evidence="3" id="KW-1185">Reference proteome</keyword>
<dbReference type="eggNOG" id="COG1868">
    <property type="taxonomic scope" value="Bacteria"/>
</dbReference>
<dbReference type="OrthoDB" id="7824563at2"/>
<dbReference type="InterPro" id="IPR036429">
    <property type="entry name" value="SpoA-like_sf"/>
</dbReference>